<dbReference type="EMBL" id="SNRW01009102">
    <property type="protein sequence ID" value="KAA6378499.1"/>
    <property type="molecule type" value="Genomic_DNA"/>
</dbReference>
<dbReference type="AlphaFoldDB" id="A0A5J4V6T2"/>
<evidence type="ECO:0000313" key="2">
    <source>
        <dbReference type="Proteomes" id="UP000324800"/>
    </source>
</evidence>
<evidence type="ECO:0008006" key="3">
    <source>
        <dbReference type="Google" id="ProtNLM"/>
    </source>
</evidence>
<proteinExistence type="predicted"/>
<sequence>MPTVTGSSFIKFGADTTVILLGVGGTKPISKFFGSDDVSEVDGDYITRNYVQNYEPLKRVTSDVNSDGKINIVDYWHVNSVIDAMKSIS</sequence>
<dbReference type="SUPFAM" id="SSF63446">
    <property type="entry name" value="Type I dockerin domain"/>
    <property type="match status" value="1"/>
</dbReference>
<evidence type="ECO:0000313" key="1">
    <source>
        <dbReference type="EMBL" id="KAA6378499.1"/>
    </source>
</evidence>
<protein>
    <recommendedName>
        <fullName evidence="3">Dockerin domain-containing protein</fullName>
    </recommendedName>
</protein>
<accession>A0A5J4V6T2</accession>
<comment type="caution">
    <text evidence="1">The sequence shown here is derived from an EMBL/GenBank/DDBJ whole genome shotgun (WGS) entry which is preliminary data.</text>
</comment>
<reference evidence="1 2" key="1">
    <citation type="submission" date="2019-03" db="EMBL/GenBank/DDBJ databases">
        <title>Single cell metagenomics reveals metabolic interactions within the superorganism composed of flagellate Streblomastix strix and complex community of Bacteroidetes bacteria on its surface.</title>
        <authorList>
            <person name="Treitli S.C."/>
            <person name="Kolisko M."/>
            <person name="Husnik F."/>
            <person name="Keeling P."/>
            <person name="Hampl V."/>
        </authorList>
    </citation>
    <scope>NUCLEOTIDE SEQUENCE [LARGE SCALE GENOMIC DNA]</scope>
    <source>
        <strain evidence="1">ST1C</strain>
    </source>
</reference>
<dbReference type="Proteomes" id="UP000324800">
    <property type="component" value="Unassembled WGS sequence"/>
</dbReference>
<name>A0A5J4V6T2_9EUKA</name>
<dbReference type="GO" id="GO:0000272">
    <property type="term" value="P:polysaccharide catabolic process"/>
    <property type="evidence" value="ECO:0007669"/>
    <property type="project" value="InterPro"/>
</dbReference>
<dbReference type="InterPro" id="IPR036439">
    <property type="entry name" value="Dockerin_dom_sf"/>
</dbReference>
<organism evidence="1 2">
    <name type="scientific">Streblomastix strix</name>
    <dbReference type="NCBI Taxonomy" id="222440"/>
    <lineage>
        <taxon>Eukaryota</taxon>
        <taxon>Metamonada</taxon>
        <taxon>Preaxostyla</taxon>
        <taxon>Oxymonadida</taxon>
        <taxon>Streblomastigidae</taxon>
        <taxon>Streblomastix</taxon>
    </lineage>
</organism>
<gene>
    <name evidence="1" type="ORF">EZS28_025976</name>
</gene>